<dbReference type="EMBL" id="AFJL02000198">
    <property type="protein sequence ID" value="EMY03214.1"/>
    <property type="molecule type" value="Genomic_DNA"/>
</dbReference>
<proteinExistence type="predicted"/>
<protein>
    <submittedName>
        <fullName evidence="1">Uncharacterized protein</fullName>
    </submittedName>
</protein>
<sequence length="50" mass="5829">MALIQILLFYKAFLKETGMSPKQFRETQTKVIHFQSSSAVYSILEIKFCL</sequence>
<evidence type="ECO:0000313" key="1">
    <source>
        <dbReference type="EMBL" id="EMY03214.1"/>
    </source>
</evidence>
<accession>A0A829CUB7</accession>
<name>A0A829CUB7_LEPIR</name>
<comment type="caution">
    <text evidence="1">The sequence shown here is derived from an EMBL/GenBank/DDBJ whole genome shotgun (WGS) entry which is preliminary data.</text>
</comment>
<dbReference type="Proteomes" id="UP000012329">
    <property type="component" value="Unassembled WGS sequence"/>
</dbReference>
<dbReference type="AlphaFoldDB" id="A0A829CUB7"/>
<reference evidence="1 2" key="1">
    <citation type="submission" date="2013-02" db="EMBL/GenBank/DDBJ databases">
        <authorList>
            <person name="Harkins D.M."/>
            <person name="Durkin A.S."/>
            <person name="Brinkac L.M."/>
            <person name="Haft D.H."/>
            <person name="Selengut J.D."/>
            <person name="Sanka R."/>
            <person name="DePew J."/>
            <person name="Purushe J."/>
            <person name="Whelen A.C."/>
            <person name="Vinetz J.M."/>
            <person name="Sutton G.G."/>
            <person name="Nierman W.C."/>
            <person name="Fouts D.E."/>
        </authorList>
    </citation>
    <scope>NUCLEOTIDE SEQUENCE [LARGE SCALE GENOMIC DNA]</scope>
    <source>
        <strain evidence="1 2">2002000626</strain>
    </source>
</reference>
<organism evidence="1 2">
    <name type="scientific">Leptospira interrogans str. 2002000626</name>
    <dbReference type="NCBI Taxonomy" id="996803"/>
    <lineage>
        <taxon>Bacteria</taxon>
        <taxon>Pseudomonadati</taxon>
        <taxon>Spirochaetota</taxon>
        <taxon>Spirochaetia</taxon>
        <taxon>Leptospirales</taxon>
        <taxon>Leptospiraceae</taxon>
        <taxon>Leptospira</taxon>
    </lineage>
</organism>
<gene>
    <name evidence="1" type="ORF">LEP1GSC029_0069</name>
</gene>
<evidence type="ECO:0000313" key="2">
    <source>
        <dbReference type="Proteomes" id="UP000012329"/>
    </source>
</evidence>